<dbReference type="EMBL" id="GDJX01017476">
    <property type="protein sequence ID" value="JAT50460.1"/>
    <property type="molecule type" value="Transcribed_RNA"/>
</dbReference>
<feature type="compositionally biased region" description="Basic and acidic residues" evidence="2">
    <location>
        <begin position="141"/>
        <end position="154"/>
    </location>
</feature>
<feature type="coiled-coil region" evidence="1">
    <location>
        <begin position="290"/>
        <end position="338"/>
    </location>
</feature>
<feature type="compositionally biased region" description="Basic residues" evidence="2">
    <location>
        <begin position="109"/>
        <end position="120"/>
    </location>
</feature>
<keyword evidence="1" id="KW-0175">Coiled coil</keyword>
<feature type="non-terminal residue" evidence="3">
    <location>
        <position position="1"/>
    </location>
</feature>
<evidence type="ECO:0000313" key="3">
    <source>
        <dbReference type="EMBL" id="JAT50460.1"/>
    </source>
</evidence>
<feature type="compositionally biased region" description="Polar residues" evidence="2">
    <location>
        <begin position="160"/>
        <end position="172"/>
    </location>
</feature>
<proteinExistence type="predicted"/>
<sequence length="530" mass="58102">RGRCSGVVCTKIRHGSRCLRAAHAQLSPADAIKIPLLARSIPTKISPQIENLGKRTIGEPSPAALLLGLRADSFVGCQISRAVSPRSHGLGLLLGTPSIRAEQMEDGKRKKKNKKNKGKPTKIVDNATLRSGGATQTGLEQNHESLVEQNHQEPDPGIVGTQSVSMSEDNATQTGLEGNHEYVYEQNHQEPDPCIVGTQNVSVSESEGELERHKAMESKFVDFEETIKHLQNNLISCIEKEASLEKKIELVQGENECFAKKEISWNLKLEQLQSEIHSWSVKENSISEMVARLEEGNTGLQMQVKELEISRDILVQENQKLTNSISLLEARVQHVESEAAFISTTRVMTKHTSDNKDSEKQVEAVYEPSEKLVTVDPELVRKVNQLSGTAEHSASSVSHMEADAIALPAAYLSTHEENISETPDKFAYSGALFETIDIADANVDHVASVGAHPEELPLLDDLDRSTEIVQIPLDDTQVQQVEAQVAKLAEKDVPLSDAPLIGAPFRLISFVAKYVSGADLVKENMDNSSL</sequence>
<gene>
    <name evidence="3" type="primary">nudE</name>
    <name evidence="3" type="ORF">g.57281</name>
</gene>
<evidence type="ECO:0000256" key="1">
    <source>
        <dbReference type="SAM" id="Coils"/>
    </source>
</evidence>
<dbReference type="SUPFAM" id="SSF57997">
    <property type="entry name" value="Tropomyosin"/>
    <property type="match status" value="1"/>
</dbReference>
<protein>
    <submittedName>
        <fullName evidence="3">Nuclear distribution protein nudE</fullName>
    </submittedName>
</protein>
<dbReference type="AlphaFoldDB" id="A0A1D1Y758"/>
<name>A0A1D1Y758_9ARAE</name>
<reference evidence="3" key="1">
    <citation type="submission" date="2015-07" db="EMBL/GenBank/DDBJ databases">
        <title>Transcriptome Assembly of Anthurium amnicola.</title>
        <authorList>
            <person name="Suzuki J."/>
        </authorList>
    </citation>
    <scope>NUCLEOTIDE SEQUENCE</scope>
</reference>
<feature type="region of interest" description="Disordered" evidence="2">
    <location>
        <begin position="101"/>
        <end position="172"/>
    </location>
</feature>
<evidence type="ECO:0000256" key="2">
    <source>
        <dbReference type="SAM" id="MobiDB-lite"/>
    </source>
</evidence>
<accession>A0A1D1Y758</accession>
<organism evidence="3">
    <name type="scientific">Anthurium amnicola</name>
    <dbReference type="NCBI Taxonomy" id="1678845"/>
    <lineage>
        <taxon>Eukaryota</taxon>
        <taxon>Viridiplantae</taxon>
        <taxon>Streptophyta</taxon>
        <taxon>Embryophyta</taxon>
        <taxon>Tracheophyta</taxon>
        <taxon>Spermatophyta</taxon>
        <taxon>Magnoliopsida</taxon>
        <taxon>Liliopsida</taxon>
        <taxon>Araceae</taxon>
        <taxon>Pothoideae</taxon>
        <taxon>Potheae</taxon>
        <taxon>Anthurium</taxon>
    </lineage>
</organism>